<proteinExistence type="predicted"/>
<reference evidence="1" key="1">
    <citation type="journal article" date="2015" name="Nature">
        <title>Complex archaea that bridge the gap between prokaryotes and eukaryotes.</title>
        <authorList>
            <person name="Spang A."/>
            <person name="Saw J.H."/>
            <person name="Jorgensen S.L."/>
            <person name="Zaremba-Niedzwiedzka K."/>
            <person name="Martijn J."/>
            <person name="Lind A.E."/>
            <person name="van Eijk R."/>
            <person name="Schleper C."/>
            <person name="Guy L."/>
            <person name="Ettema T.J."/>
        </authorList>
    </citation>
    <scope>NUCLEOTIDE SEQUENCE</scope>
</reference>
<name>A0A0F9I526_9ZZZZ</name>
<evidence type="ECO:0000313" key="1">
    <source>
        <dbReference type="EMBL" id="KKL88910.1"/>
    </source>
</evidence>
<comment type="caution">
    <text evidence="1">The sequence shown here is derived from an EMBL/GenBank/DDBJ whole genome shotgun (WGS) entry which is preliminary data.</text>
</comment>
<gene>
    <name evidence="1" type="ORF">LCGC14_1919970</name>
</gene>
<accession>A0A0F9I526</accession>
<dbReference type="EMBL" id="LAZR01020429">
    <property type="protein sequence ID" value="KKL88910.1"/>
    <property type="molecule type" value="Genomic_DNA"/>
</dbReference>
<dbReference type="AlphaFoldDB" id="A0A0F9I526"/>
<sequence>MVNVFQAQKKAEDLFGGDDLENIKKAIGRADGAAKNCRFNAMMDRFSEIEGVIDSRNKRLVRESEDVEEISPKIRESLIFRSEVIDMLGRRLEDECECRLK</sequence>
<organism evidence="1">
    <name type="scientific">marine sediment metagenome</name>
    <dbReference type="NCBI Taxonomy" id="412755"/>
    <lineage>
        <taxon>unclassified sequences</taxon>
        <taxon>metagenomes</taxon>
        <taxon>ecological metagenomes</taxon>
    </lineage>
</organism>
<protein>
    <submittedName>
        <fullName evidence="1">Uncharacterized protein</fullName>
    </submittedName>
</protein>